<dbReference type="VEuPathDB" id="FungiDB:PC110_g7036"/>
<sequence>MAKPNTIRKTKLTDAERQRVLMAMLLRSTSSDLKRGDLSAVAATEGIHPSTISRLWAYAKHPTPRQPVSVYMGSMLHNARLSDRPRLDVAWLRLHAFGSSAKAAYGRTQASSSPS</sequence>
<dbReference type="Pfam" id="PF24964">
    <property type="entry name" value="DUF7769"/>
    <property type="match status" value="1"/>
</dbReference>
<feature type="domain" description="DUF7769" evidence="1">
    <location>
        <begin position="12"/>
        <end position="62"/>
    </location>
</feature>
<dbReference type="EMBL" id="RCMG01000442">
    <property type="protein sequence ID" value="KAG2854176.1"/>
    <property type="molecule type" value="Genomic_DNA"/>
</dbReference>
<dbReference type="Proteomes" id="UP000735874">
    <property type="component" value="Unassembled WGS sequence"/>
</dbReference>
<name>A0A8T1HZC2_9STRA</name>
<dbReference type="Proteomes" id="UP000774804">
    <property type="component" value="Unassembled WGS sequence"/>
</dbReference>
<evidence type="ECO:0000259" key="1">
    <source>
        <dbReference type="Pfam" id="PF24964"/>
    </source>
</evidence>
<evidence type="ECO:0000313" key="4">
    <source>
        <dbReference type="EMBL" id="KAG2971850.1"/>
    </source>
</evidence>
<dbReference type="Proteomes" id="UP000697107">
    <property type="component" value="Unassembled WGS sequence"/>
</dbReference>
<dbReference type="EMBL" id="RCML01000648">
    <property type="protein sequence ID" value="KAG2971850.1"/>
    <property type="molecule type" value="Genomic_DNA"/>
</dbReference>
<dbReference type="Proteomes" id="UP000760860">
    <property type="component" value="Unassembled WGS sequence"/>
</dbReference>
<gene>
    <name evidence="2" type="ORF">PC113_g13533</name>
    <name evidence="3" type="ORF">PC115_g13722</name>
    <name evidence="4" type="ORF">PC118_g16036</name>
    <name evidence="5" type="ORF">PC129_g11658</name>
</gene>
<evidence type="ECO:0000313" key="3">
    <source>
        <dbReference type="EMBL" id="KAG2907923.1"/>
    </source>
</evidence>
<evidence type="ECO:0000313" key="6">
    <source>
        <dbReference type="Proteomes" id="UP000760860"/>
    </source>
</evidence>
<dbReference type="EMBL" id="RCMV01000417">
    <property type="protein sequence ID" value="KAG3217523.1"/>
    <property type="molecule type" value="Genomic_DNA"/>
</dbReference>
<reference evidence="5" key="1">
    <citation type="submission" date="2018-05" db="EMBL/GenBank/DDBJ databases">
        <title>Effector identification in a new, highly contiguous assembly of the strawberry crown rot pathogen Phytophthora cactorum.</title>
        <authorList>
            <person name="Armitage A.D."/>
            <person name="Nellist C.F."/>
            <person name="Bates H."/>
            <person name="Vickerstaff R.J."/>
            <person name="Harrison R.J."/>
        </authorList>
    </citation>
    <scope>NUCLEOTIDE SEQUENCE</scope>
    <source>
        <strain evidence="2">15-7</strain>
        <strain evidence="3">4032</strain>
        <strain evidence="4">P415</strain>
        <strain evidence="5">P421</strain>
    </source>
</reference>
<accession>A0A8T1HZC2</accession>
<proteinExistence type="predicted"/>
<evidence type="ECO:0000313" key="2">
    <source>
        <dbReference type="EMBL" id="KAG2854176.1"/>
    </source>
</evidence>
<protein>
    <recommendedName>
        <fullName evidence="1">DUF7769 domain-containing protein</fullName>
    </recommendedName>
</protein>
<evidence type="ECO:0000313" key="5">
    <source>
        <dbReference type="EMBL" id="KAG3217523.1"/>
    </source>
</evidence>
<comment type="caution">
    <text evidence="5">The sequence shown here is derived from an EMBL/GenBank/DDBJ whole genome shotgun (WGS) entry which is preliminary data.</text>
</comment>
<dbReference type="AlphaFoldDB" id="A0A8T1HZC2"/>
<dbReference type="EMBL" id="RCMI01000497">
    <property type="protein sequence ID" value="KAG2907923.1"/>
    <property type="molecule type" value="Genomic_DNA"/>
</dbReference>
<organism evidence="5 6">
    <name type="scientific">Phytophthora cactorum</name>
    <dbReference type="NCBI Taxonomy" id="29920"/>
    <lineage>
        <taxon>Eukaryota</taxon>
        <taxon>Sar</taxon>
        <taxon>Stramenopiles</taxon>
        <taxon>Oomycota</taxon>
        <taxon>Peronosporomycetes</taxon>
        <taxon>Peronosporales</taxon>
        <taxon>Peronosporaceae</taxon>
        <taxon>Phytophthora</taxon>
    </lineage>
</organism>
<dbReference type="InterPro" id="IPR056671">
    <property type="entry name" value="DUF7769"/>
</dbReference>